<reference evidence="2 3" key="1">
    <citation type="submission" date="2018-06" db="EMBL/GenBank/DDBJ databases">
        <authorList>
            <consortium name="Pathogen Informatics"/>
            <person name="Doyle S."/>
        </authorList>
    </citation>
    <scope>NUCLEOTIDE SEQUENCE [LARGE SCALE GENOMIC DNA]</scope>
    <source>
        <strain evidence="2 3">NCTC10742</strain>
    </source>
</reference>
<evidence type="ECO:0000259" key="1">
    <source>
        <dbReference type="Pfam" id="PF01243"/>
    </source>
</evidence>
<dbReference type="SUPFAM" id="SSF50475">
    <property type="entry name" value="FMN-binding split barrel"/>
    <property type="match status" value="1"/>
</dbReference>
<name>A0A378SNZ6_9MYCO</name>
<evidence type="ECO:0000313" key="3">
    <source>
        <dbReference type="Proteomes" id="UP000254291"/>
    </source>
</evidence>
<evidence type="ECO:0000313" key="2">
    <source>
        <dbReference type="EMBL" id="STZ44341.1"/>
    </source>
</evidence>
<dbReference type="InterPro" id="IPR012349">
    <property type="entry name" value="Split_barrel_FMN-bd"/>
</dbReference>
<dbReference type="EMBL" id="UGQM01000001">
    <property type="protein sequence ID" value="STZ44341.1"/>
    <property type="molecule type" value="Genomic_DNA"/>
</dbReference>
<dbReference type="RefSeq" id="WP_115327770.1">
    <property type="nucleotide sequence ID" value="NZ_JACKST010000048.1"/>
</dbReference>
<feature type="domain" description="Pyridoxamine 5'-phosphate oxidase N-terminal" evidence="1">
    <location>
        <begin position="9"/>
        <end position="141"/>
    </location>
</feature>
<proteinExistence type="predicted"/>
<dbReference type="Pfam" id="PF01243">
    <property type="entry name" value="PNPOx_N"/>
    <property type="match status" value="1"/>
</dbReference>
<accession>A0A378SNZ6</accession>
<protein>
    <submittedName>
        <fullName evidence="2">Pyridoxamine 5'-phosphate oxidase-like protein</fullName>
    </submittedName>
</protein>
<sequence>MNVDFDFVENALRKATFGTLSTLTELGAPHATGVVFAVSSPGEPLALFVTTRTSTRKVQNLRAHSDVAFVAPVPHRFVPMFPPRVIQFMGTATVVSDDDEQANRAFAGSWFLRRILATERRIVSEGGDLCFIRIRPERTLFTYAMGMSLLDILRRPRGAIGRVKIPEARQ</sequence>
<dbReference type="Gene3D" id="2.30.110.10">
    <property type="entry name" value="Electron Transport, Fmn-binding Protein, Chain A"/>
    <property type="match status" value="1"/>
</dbReference>
<organism evidence="2 3">
    <name type="scientific">Mycolicibacterium gilvum</name>
    <dbReference type="NCBI Taxonomy" id="1804"/>
    <lineage>
        <taxon>Bacteria</taxon>
        <taxon>Bacillati</taxon>
        <taxon>Actinomycetota</taxon>
        <taxon>Actinomycetes</taxon>
        <taxon>Mycobacteriales</taxon>
        <taxon>Mycobacteriaceae</taxon>
        <taxon>Mycolicibacterium</taxon>
    </lineage>
</organism>
<dbReference type="Proteomes" id="UP000254291">
    <property type="component" value="Unassembled WGS sequence"/>
</dbReference>
<dbReference type="AlphaFoldDB" id="A0A378SNZ6"/>
<dbReference type="InterPro" id="IPR011576">
    <property type="entry name" value="Pyridox_Oxase_N"/>
</dbReference>
<gene>
    <name evidence="2" type="ORF">NCTC10742_03575</name>
</gene>